<name>A0A6J4PW56_9ACTN</name>
<organism evidence="2">
    <name type="scientific">uncultured Rubrobacteraceae bacterium</name>
    <dbReference type="NCBI Taxonomy" id="349277"/>
    <lineage>
        <taxon>Bacteria</taxon>
        <taxon>Bacillati</taxon>
        <taxon>Actinomycetota</taxon>
        <taxon>Rubrobacteria</taxon>
        <taxon>Rubrobacterales</taxon>
        <taxon>Rubrobacteraceae</taxon>
        <taxon>environmental samples</taxon>
    </lineage>
</organism>
<keyword evidence="2" id="KW-0808">Transferase</keyword>
<protein>
    <submittedName>
        <fullName evidence="2">PTS system, fructose-specific IIA component / PTS system, fructose-specific IIB component / PTS system, fructose-specific IIC component</fullName>
        <ecNumber evidence="2">2.7.1.202</ecNumber>
    </submittedName>
</protein>
<evidence type="ECO:0000256" key="1">
    <source>
        <dbReference type="SAM" id="MobiDB-lite"/>
    </source>
</evidence>
<proteinExistence type="predicted"/>
<feature type="compositionally biased region" description="Low complexity" evidence="1">
    <location>
        <begin position="1"/>
        <end position="17"/>
    </location>
</feature>
<feature type="compositionally biased region" description="Basic residues" evidence="1">
    <location>
        <begin position="44"/>
        <end position="53"/>
    </location>
</feature>
<feature type="non-terminal residue" evidence="2">
    <location>
        <position position="1"/>
    </location>
</feature>
<dbReference type="EMBL" id="CADCUT010000177">
    <property type="protein sequence ID" value="CAA9427235.1"/>
    <property type="molecule type" value="Genomic_DNA"/>
</dbReference>
<gene>
    <name evidence="2" type="ORF">AVDCRST_MAG03-2990</name>
</gene>
<dbReference type="AlphaFoldDB" id="A0A6J4PW56"/>
<dbReference type="EC" id="2.7.1.202" evidence="2"/>
<feature type="non-terminal residue" evidence="2">
    <location>
        <position position="75"/>
    </location>
</feature>
<accession>A0A6J4PW56</accession>
<feature type="compositionally biased region" description="Basic residues" evidence="1">
    <location>
        <begin position="64"/>
        <end position="75"/>
    </location>
</feature>
<evidence type="ECO:0000313" key="2">
    <source>
        <dbReference type="EMBL" id="CAA9427235.1"/>
    </source>
</evidence>
<dbReference type="GO" id="GO:0016740">
    <property type="term" value="F:transferase activity"/>
    <property type="evidence" value="ECO:0007669"/>
    <property type="project" value="UniProtKB-KW"/>
</dbReference>
<feature type="region of interest" description="Disordered" evidence="1">
    <location>
        <begin position="1"/>
        <end position="75"/>
    </location>
</feature>
<reference evidence="2" key="1">
    <citation type="submission" date="2020-02" db="EMBL/GenBank/DDBJ databases">
        <authorList>
            <person name="Meier V. D."/>
        </authorList>
    </citation>
    <scope>NUCLEOTIDE SEQUENCE</scope>
    <source>
        <strain evidence="2">AVDCRST_MAG03</strain>
    </source>
</reference>
<sequence>GPVRRAGARRNGLALAGVRRHPAGAPRRHLRDRAHRQLAALPARHSHRHRRQRDPRYRGEGHREGHKGRGRHSLL</sequence>
<feature type="compositionally biased region" description="Basic and acidic residues" evidence="1">
    <location>
        <begin position="54"/>
        <end position="63"/>
    </location>
</feature>
<feature type="compositionally biased region" description="Basic residues" evidence="1">
    <location>
        <begin position="18"/>
        <end position="36"/>
    </location>
</feature>